<dbReference type="PANTHER" id="PTHR48081">
    <property type="entry name" value="AB HYDROLASE SUPERFAMILY PROTEIN C4A8.06C"/>
    <property type="match status" value="1"/>
</dbReference>
<evidence type="ECO:0000259" key="3">
    <source>
        <dbReference type="Pfam" id="PF07859"/>
    </source>
</evidence>
<proteinExistence type="predicted"/>
<name>A0A8H4QJ62_9AGAR</name>
<evidence type="ECO:0000256" key="2">
    <source>
        <dbReference type="SAM" id="Phobius"/>
    </source>
</evidence>
<keyword evidence="1" id="KW-0378">Hydrolase</keyword>
<gene>
    <name evidence="4" type="ORF">D9613_003759</name>
</gene>
<organism evidence="4 5">
    <name type="scientific">Agrocybe pediades</name>
    <dbReference type="NCBI Taxonomy" id="84607"/>
    <lineage>
        <taxon>Eukaryota</taxon>
        <taxon>Fungi</taxon>
        <taxon>Dikarya</taxon>
        <taxon>Basidiomycota</taxon>
        <taxon>Agaricomycotina</taxon>
        <taxon>Agaricomycetes</taxon>
        <taxon>Agaricomycetidae</taxon>
        <taxon>Agaricales</taxon>
        <taxon>Agaricineae</taxon>
        <taxon>Strophariaceae</taxon>
        <taxon>Agrocybe</taxon>
    </lineage>
</organism>
<dbReference type="SUPFAM" id="SSF53474">
    <property type="entry name" value="alpha/beta-Hydrolases"/>
    <property type="match status" value="1"/>
</dbReference>
<dbReference type="InterPro" id="IPR013094">
    <property type="entry name" value="AB_hydrolase_3"/>
</dbReference>
<feature type="transmembrane region" description="Helical" evidence="2">
    <location>
        <begin position="12"/>
        <end position="32"/>
    </location>
</feature>
<dbReference type="Gene3D" id="3.40.50.1820">
    <property type="entry name" value="alpha/beta hydrolase"/>
    <property type="match status" value="1"/>
</dbReference>
<evidence type="ECO:0000313" key="5">
    <source>
        <dbReference type="Proteomes" id="UP000521872"/>
    </source>
</evidence>
<dbReference type="AlphaFoldDB" id="A0A8H4QJ62"/>
<accession>A0A8H4QJ62</accession>
<dbReference type="GO" id="GO:0016787">
    <property type="term" value="F:hydrolase activity"/>
    <property type="evidence" value="ECO:0007669"/>
    <property type="project" value="UniProtKB-KW"/>
</dbReference>
<evidence type="ECO:0000313" key="4">
    <source>
        <dbReference type="EMBL" id="KAF4611883.1"/>
    </source>
</evidence>
<dbReference type="Pfam" id="PF07859">
    <property type="entry name" value="Abhydrolase_3"/>
    <property type="match status" value="1"/>
</dbReference>
<sequence length="366" mass="41379">MLTALKNAANLVAFFLTLPVVIIYRFLLSFFVTQQRSKPWRRVVGDEAFRWFLRTQNIPFIATLFGSSHGAYVKWCKKSAIEPRIEQIDCEAQIFWVGEEDCDRVILYLHGGGFSLPLTDYSMSFWKFVVDMLQEVEGLKVRLAMLDYTLVPDGSFPVPLCQTVEAVNHLLRQGVKPENIQLTGDSAGGNLLNQFFLHMLHPVEGVPLVKPGVRFKGAYFMSPWPFLLPRVGVESYTDNSQHDIVSPPEKFADFGRRVLSGLQNEAVDLPYVDASYAPDGWYEGYDDLVESVLITAGGAECLKDDILEFADILGKAHKDTRLVVDRFGVHDDPFLDFLIGEKRLTELTPLIIQWVADRFQSSNTGM</sequence>
<feature type="domain" description="Alpha/beta hydrolase fold-3" evidence="3">
    <location>
        <begin position="106"/>
        <end position="330"/>
    </location>
</feature>
<dbReference type="PANTHER" id="PTHR48081:SF31">
    <property type="entry name" value="STERYL ACETYL HYDROLASE MUG81-RELATED"/>
    <property type="match status" value="1"/>
</dbReference>
<evidence type="ECO:0000256" key="1">
    <source>
        <dbReference type="ARBA" id="ARBA00022801"/>
    </source>
</evidence>
<dbReference type="Proteomes" id="UP000521872">
    <property type="component" value="Unassembled WGS sequence"/>
</dbReference>
<dbReference type="InterPro" id="IPR050300">
    <property type="entry name" value="GDXG_lipolytic_enzyme"/>
</dbReference>
<keyword evidence="2" id="KW-0472">Membrane</keyword>
<dbReference type="EMBL" id="JAACJL010000057">
    <property type="protein sequence ID" value="KAF4611883.1"/>
    <property type="molecule type" value="Genomic_DNA"/>
</dbReference>
<reference evidence="4 5" key="1">
    <citation type="submission" date="2019-12" db="EMBL/GenBank/DDBJ databases">
        <authorList>
            <person name="Floudas D."/>
            <person name="Bentzer J."/>
            <person name="Ahren D."/>
            <person name="Johansson T."/>
            <person name="Persson P."/>
            <person name="Tunlid A."/>
        </authorList>
    </citation>
    <scope>NUCLEOTIDE SEQUENCE [LARGE SCALE GENOMIC DNA]</scope>
    <source>
        <strain evidence="4 5">CBS 102.39</strain>
    </source>
</reference>
<keyword evidence="2" id="KW-1133">Transmembrane helix</keyword>
<keyword evidence="2" id="KW-0812">Transmembrane</keyword>
<dbReference type="InterPro" id="IPR029058">
    <property type="entry name" value="AB_hydrolase_fold"/>
</dbReference>
<comment type="caution">
    <text evidence="4">The sequence shown here is derived from an EMBL/GenBank/DDBJ whole genome shotgun (WGS) entry which is preliminary data.</text>
</comment>
<keyword evidence="5" id="KW-1185">Reference proteome</keyword>
<protein>
    <recommendedName>
        <fullName evidence="3">Alpha/beta hydrolase fold-3 domain-containing protein</fullName>
    </recommendedName>
</protein>